<evidence type="ECO:0000256" key="2">
    <source>
        <dbReference type="ARBA" id="ARBA00022723"/>
    </source>
</evidence>
<dbReference type="SUPFAM" id="SSF53098">
    <property type="entry name" value="Ribonuclease H-like"/>
    <property type="match status" value="1"/>
</dbReference>
<reference evidence="7" key="1">
    <citation type="submission" date="2021-02" db="EMBL/GenBank/DDBJ databases">
        <authorList>
            <person name="Nowell W R."/>
        </authorList>
    </citation>
    <scope>NUCLEOTIDE SEQUENCE</scope>
</reference>
<dbReference type="GO" id="GO:0005634">
    <property type="term" value="C:nucleus"/>
    <property type="evidence" value="ECO:0007669"/>
    <property type="project" value="UniProtKB-SubCell"/>
</dbReference>
<comment type="subcellular location">
    <subcellularLocation>
        <location evidence="1">Nucleus</location>
    </subcellularLocation>
</comment>
<dbReference type="OrthoDB" id="1607513at2759"/>
<feature type="compositionally biased region" description="Acidic residues" evidence="6">
    <location>
        <begin position="179"/>
        <end position="208"/>
    </location>
</feature>
<dbReference type="PANTHER" id="PTHR46481">
    <property type="entry name" value="ZINC FINGER BED DOMAIN-CONTAINING PROTEIN 4"/>
    <property type="match status" value="1"/>
</dbReference>
<evidence type="ECO:0000256" key="1">
    <source>
        <dbReference type="ARBA" id="ARBA00004123"/>
    </source>
</evidence>
<keyword evidence="2" id="KW-0479">Metal-binding</keyword>
<keyword evidence="4" id="KW-0862">Zinc</keyword>
<dbReference type="Proteomes" id="UP000663829">
    <property type="component" value="Unassembled WGS sequence"/>
</dbReference>
<accession>A0A816CAS3</accession>
<keyword evidence="9" id="KW-1185">Reference proteome</keyword>
<evidence type="ECO:0000256" key="3">
    <source>
        <dbReference type="ARBA" id="ARBA00022771"/>
    </source>
</evidence>
<dbReference type="InterPro" id="IPR012337">
    <property type="entry name" value="RNaseH-like_sf"/>
</dbReference>
<evidence type="ECO:0000313" key="7">
    <source>
        <dbReference type="EMBL" id="CAF1619877.1"/>
    </source>
</evidence>
<keyword evidence="3" id="KW-0863">Zinc-finger</keyword>
<organism evidence="7 9">
    <name type="scientific">Didymodactylos carnosus</name>
    <dbReference type="NCBI Taxonomy" id="1234261"/>
    <lineage>
        <taxon>Eukaryota</taxon>
        <taxon>Metazoa</taxon>
        <taxon>Spiralia</taxon>
        <taxon>Gnathifera</taxon>
        <taxon>Rotifera</taxon>
        <taxon>Eurotatoria</taxon>
        <taxon>Bdelloidea</taxon>
        <taxon>Philodinida</taxon>
        <taxon>Philodinidae</taxon>
        <taxon>Didymodactylos</taxon>
    </lineage>
</organism>
<protein>
    <submittedName>
        <fullName evidence="7">Uncharacterized protein</fullName>
    </submittedName>
</protein>
<feature type="compositionally biased region" description="Acidic residues" evidence="6">
    <location>
        <begin position="229"/>
        <end position="240"/>
    </location>
</feature>
<feature type="compositionally biased region" description="Low complexity" evidence="6">
    <location>
        <begin position="168"/>
        <end position="178"/>
    </location>
</feature>
<comment type="caution">
    <text evidence="7">The sequence shown here is derived from an EMBL/GenBank/DDBJ whole genome shotgun (WGS) entry which is preliminary data.</text>
</comment>
<evidence type="ECO:0000256" key="6">
    <source>
        <dbReference type="SAM" id="MobiDB-lite"/>
    </source>
</evidence>
<name>A0A816CAS3_9BILA</name>
<dbReference type="EMBL" id="CAJOBC010107497">
    <property type="protein sequence ID" value="CAF4509229.1"/>
    <property type="molecule type" value="Genomic_DNA"/>
</dbReference>
<dbReference type="EMBL" id="CAJNOQ010040378">
    <property type="protein sequence ID" value="CAF1619877.1"/>
    <property type="molecule type" value="Genomic_DNA"/>
</dbReference>
<dbReference type="GO" id="GO:0008270">
    <property type="term" value="F:zinc ion binding"/>
    <property type="evidence" value="ECO:0007669"/>
    <property type="project" value="UniProtKB-KW"/>
</dbReference>
<dbReference type="InterPro" id="IPR052035">
    <property type="entry name" value="ZnF_BED_domain_contain"/>
</dbReference>
<keyword evidence="5" id="KW-0539">Nucleus</keyword>
<feature type="non-terminal residue" evidence="7">
    <location>
        <position position="246"/>
    </location>
</feature>
<evidence type="ECO:0000256" key="4">
    <source>
        <dbReference type="ARBA" id="ARBA00022833"/>
    </source>
</evidence>
<dbReference type="AlphaFoldDB" id="A0A816CAS3"/>
<sequence>MSKFLAEAVPGYRPPHRNQIQRELKRLHSVYMSQLKQKLIDVRSMALTTDLWSDRKNRSYLCLTGHSLDNDMTMQSTIIHFQTFDDRHLAANIGAEVKSRLRELDVEHKTTTITSDGGSNIRAACATHLKISRVWCVAHRFHLTVCNGLGLWKKFLKKETDNSDQYGVIDSQISVDSSDSQDPDEEIMETSDESAGEEGDEDEDEDEDRANNDLIHDRWSEEVITADDSPMDVDDNDSEQLEITKT</sequence>
<evidence type="ECO:0000256" key="5">
    <source>
        <dbReference type="ARBA" id="ARBA00023242"/>
    </source>
</evidence>
<feature type="region of interest" description="Disordered" evidence="6">
    <location>
        <begin position="167"/>
        <end position="246"/>
    </location>
</feature>
<gene>
    <name evidence="7" type="ORF">GPM918_LOCUS43673</name>
    <name evidence="8" type="ORF">SRO942_LOCUS45228</name>
</gene>
<evidence type="ECO:0000313" key="8">
    <source>
        <dbReference type="EMBL" id="CAF4509229.1"/>
    </source>
</evidence>
<evidence type="ECO:0000313" key="9">
    <source>
        <dbReference type="Proteomes" id="UP000663829"/>
    </source>
</evidence>
<dbReference type="PANTHER" id="PTHR46481:SF10">
    <property type="entry name" value="ZINC FINGER BED DOMAIN-CONTAINING PROTEIN 39"/>
    <property type="match status" value="1"/>
</dbReference>
<dbReference type="Proteomes" id="UP000681722">
    <property type="component" value="Unassembled WGS sequence"/>
</dbReference>
<feature type="compositionally biased region" description="Basic and acidic residues" evidence="6">
    <location>
        <begin position="209"/>
        <end position="221"/>
    </location>
</feature>
<proteinExistence type="predicted"/>